<keyword evidence="1" id="KW-0812">Transmembrane</keyword>
<dbReference type="InterPro" id="IPR036465">
    <property type="entry name" value="vWFA_dom_sf"/>
</dbReference>
<evidence type="ECO:0000313" key="3">
    <source>
        <dbReference type="EMBL" id="OEJ68918.1"/>
    </source>
</evidence>
<accession>A0A1E5QAN5</accession>
<comment type="caution">
    <text evidence="3">The sequence shown here is derived from an EMBL/GenBank/DDBJ whole genome shotgun (WGS) entry which is preliminary data.</text>
</comment>
<feature type="transmembrane region" description="Helical" evidence="1">
    <location>
        <begin position="25"/>
        <end position="47"/>
    </location>
</feature>
<keyword evidence="1" id="KW-0472">Membrane</keyword>
<dbReference type="RefSeq" id="WP_069956985.1">
    <property type="nucleotide sequence ID" value="NZ_MCGG01000010.1"/>
</dbReference>
<name>A0A1E5QAN5_9PROT</name>
<dbReference type="EMBL" id="MCGG01000010">
    <property type="protein sequence ID" value="OEJ68918.1"/>
    <property type="molecule type" value="Genomic_DNA"/>
</dbReference>
<dbReference type="Pfam" id="PF13400">
    <property type="entry name" value="Tad"/>
    <property type="match status" value="1"/>
</dbReference>
<dbReference type="SUPFAM" id="SSF53300">
    <property type="entry name" value="vWA-like"/>
    <property type="match status" value="1"/>
</dbReference>
<evidence type="ECO:0000256" key="1">
    <source>
        <dbReference type="SAM" id="Phobius"/>
    </source>
</evidence>
<reference evidence="4" key="1">
    <citation type="submission" date="2016-07" db="EMBL/GenBank/DDBJ databases">
        <authorList>
            <person name="Florea S."/>
            <person name="Webb J.S."/>
            <person name="Jaromczyk J."/>
            <person name="Schardl C.L."/>
        </authorList>
    </citation>
    <scope>NUCLEOTIDE SEQUENCE [LARGE SCALE GENOMIC DNA]</scope>
    <source>
        <strain evidence="4">MV-1</strain>
    </source>
</reference>
<dbReference type="InterPro" id="IPR028087">
    <property type="entry name" value="Tad_N"/>
</dbReference>
<feature type="domain" description="Putative Flp pilus-assembly TadG-like N-terminal" evidence="2">
    <location>
        <begin position="24"/>
        <end position="69"/>
    </location>
</feature>
<protein>
    <recommendedName>
        <fullName evidence="2">Putative Flp pilus-assembly TadG-like N-terminal domain-containing protein</fullName>
    </recommendedName>
</protein>
<evidence type="ECO:0000259" key="2">
    <source>
        <dbReference type="Pfam" id="PF13400"/>
    </source>
</evidence>
<dbReference type="AlphaFoldDB" id="A0A1E5QAN5"/>
<gene>
    <name evidence="3" type="ORF">BEN30_05265</name>
</gene>
<dbReference type="OrthoDB" id="7522752at2"/>
<keyword evidence="4" id="KW-1185">Reference proteome</keyword>
<sequence>MPNLFSLINRLVQQARQFADAERGVVAVIVALAAIPMLIAGGLAIDLSRAYLVKSRLSHALDAAGLAVGTMRTTSSDPAYLESQFNSFFTANYAASEIGTTSNLTFTDVGGVLTVTGQSTVNTVFMSIVGIDTITVASSAEITVETNGLELVMVLDNTGSMGMPISKMNAMKSAAQDLIDILFGDETTPDLLKVGLVPFDNTVNIGTGNVAYINQTAGTFTNWASLLKVPAPLHAERQFATSHSFKSSKLAKLYSLSQSYPASGSAGLLQMASLSTLSLPKMLNEPSLRQNVWGGSTWEGCVMARTYPADILDSDIVTDGKWEPFYNIKSSDKNKHCPRPITPLTNNRATLEAEITAMSPLGSTHINFGAVWGWRVLSPSAPFTEGAAYSDPDWNKAAIILTDGDNTMIDSYYSAYGLLAEANLGTSSQSSAENELDDRLGEVCTGMKNAGIIVYTIAFGTSISGSTQTMLTNCATSADNYYESPDSATLTLAFRAIGAELKNLHLSK</sequence>
<dbReference type="Gene3D" id="3.40.50.410">
    <property type="entry name" value="von Willebrand factor, type A domain"/>
    <property type="match status" value="2"/>
</dbReference>
<dbReference type="Proteomes" id="UP000095347">
    <property type="component" value="Unassembled WGS sequence"/>
</dbReference>
<evidence type="ECO:0000313" key="4">
    <source>
        <dbReference type="Proteomes" id="UP000095347"/>
    </source>
</evidence>
<proteinExistence type="predicted"/>
<dbReference type="STRING" id="28181.BEN30_05265"/>
<organism evidence="3 4">
    <name type="scientific">Magnetovibrio blakemorei</name>
    <dbReference type="NCBI Taxonomy" id="28181"/>
    <lineage>
        <taxon>Bacteria</taxon>
        <taxon>Pseudomonadati</taxon>
        <taxon>Pseudomonadota</taxon>
        <taxon>Alphaproteobacteria</taxon>
        <taxon>Rhodospirillales</taxon>
        <taxon>Magnetovibrionaceae</taxon>
        <taxon>Magnetovibrio</taxon>
    </lineage>
</organism>
<keyword evidence="1" id="KW-1133">Transmembrane helix</keyword>